<dbReference type="GO" id="GO:0004523">
    <property type="term" value="F:RNA-DNA hybrid ribonuclease activity"/>
    <property type="evidence" value="ECO:0007669"/>
    <property type="project" value="InterPro"/>
</dbReference>
<dbReference type="SUPFAM" id="SSF53098">
    <property type="entry name" value="Ribonuclease H-like"/>
    <property type="match status" value="1"/>
</dbReference>
<dbReference type="InterPro" id="IPR012337">
    <property type="entry name" value="RNaseH-like_sf"/>
</dbReference>
<dbReference type="EMBL" id="JBEDUW010000006">
    <property type="protein sequence ID" value="KAK9923094.1"/>
    <property type="molecule type" value="Genomic_DNA"/>
</dbReference>
<protein>
    <recommendedName>
        <fullName evidence="1">RNase H type-1 domain-containing protein</fullName>
    </recommendedName>
</protein>
<dbReference type="InterPro" id="IPR036397">
    <property type="entry name" value="RNaseH_sf"/>
</dbReference>
<name>A0AAW1WE97_RUBAR</name>
<dbReference type="Proteomes" id="UP001457282">
    <property type="component" value="Unassembled WGS sequence"/>
</dbReference>
<evidence type="ECO:0000313" key="2">
    <source>
        <dbReference type="EMBL" id="KAK9923094.1"/>
    </source>
</evidence>
<accession>A0AAW1WE97</accession>
<dbReference type="AlphaFoldDB" id="A0AAW1WE97"/>
<organism evidence="2 3">
    <name type="scientific">Rubus argutus</name>
    <name type="common">Southern blackberry</name>
    <dbReference type="NCBI Taxonomy" id="59490"/>
    <lineage>
        <taxon>Eukaryota</taxon>
        <taxon>Viridiplantae</taxon>
        <taxon>Streptophyta</taxon>
        <taxon>Embryophyta</taxon>
        <taxon>Tracheophyta</taxon>
        <taxon>Spermatophyta</taxon>
        <taxon>Magnoliopsida</taxon>
        <taxon>eudicotyledons</taxon>
        <taxon>Gunneridae</taxon>
        <taxon>Pentapetalae</taxon>
        <taxon>rosids</taxon>
        <taxon>fabids</taxon>
        <taxon>Rosales</taxon>
        <taxon>Rosaceae</taxon>
        <taxon>Rosoideae</taxon>
        <taxon>Rosoideae incertae sedis</taxon>
        <taxon>Rubus</taxon>
    </lineage>
</organism>
<dbReference type="PANTHER" id="PTHR47074">
    <property type="entry name" value="BNAC02G40300D PROTEIN"/>
    <property type="match status" value="1"/>
</dbReference>
<feature type="domain" description="RNase H type-1" evidence="1">
    <location>
        <begin position="10"/>
        <end position="124"/>
    </location>
</feature>
<evidence type="ECO:0000259" key="1">
    <source>
        <dbReference type="Pfam" id="PF13456"/>
    </source>
</evidence>
<dbReference type="Pfam" id="PF13456">
    <property type="entry name" value="RVT_3"/>
    <property type="match status" value="1"/>
</dbReference>
<dbReference type="PANTHER" id="PTHR47074:SF75">
    <property type="entry name" value="RNASE H TYPE-1 DOMAIN-CONTAINING PROTEIN"/>
    <property type="match status" value="1"/>
</dbReference>
<sequence>MLMGRAVSLESGRRGLGAVLRRWDGFILATTCKGLIGNFSPRATELFAASLGLQLAKNGSFSHIVLEMDAKEVIVFLNSDEDCWSVDGALVDSIKSLFNCFSVINCLYAPRDCNQAAHELAKYALLFPDFHVWVCSSPVWLTHVLVEV</sequence>
<comment type="caution">
    <text evidence="2">The sequence shown here is derived from an EMBL/GenBank/DDBJ whole genome shotgun (WGS) entry which is preliminary data.</text>
</comment>
<gene>
    <name evidence="2" type="ORF">M0R45_031528</name>
</gene>
<dbReference type="InterPro" id="IPR044730">
    <property type="entry name" value="RNase_H-like_dom_plant"/>
</dbReference>
<dbReference type="CDD" id="cd06222">
    <property type="entry name" value="RNase_H_like"/>
    <property type="match status" value="1"/>
</dbReference>
<evidence type="ECO:0000313" key="3">
    <source>
        <dbReference type="Proteomes" id="UP001457282"/>
    </source>
</evidence>
<dbReference type="Gene3D" id="3.30.420.10">
    <property type="entry name" value="Ribonuclease H-like superfamily/Ribonuclease H"/>
    <property type="match status" value="1"/>
</dbReference>
<dbReference type="InterPro" id="IPR002156">
    <property type="entry name" value="RNaseH_domain"/>
</dbReference>
<keyword evidence="3" id="KW-1185">Reference proteome</keyword>
<dbReference type="GO" id="GO:0003676">
    <property type="term" value="F:nucleic acid binding"/>
    <property type="evidence" value="ECO:0007669"/>
    <property type="project" value="InterPro"/>
</dbReference>
<reference evidence="2 3" key="1">
    <citation type="journal article" date="2023" name="G3 (Bethesda)">
        <title>A chromosome-length genome assembly and annotation of blackberry (Rubus argutus, cv. 'Hillquist').</title>
        <authorList>
            <person name="Bruna T."/>
            <person name="Aryal R."/>
            <person name="Dudchenko O."/>
            <person name="Sargent D.J."/>
            <person name="Mead D."/>
            <person name="Buti M."/>
            <person name="Cavallini A."/>
            <person name="Hytonen T."/>
            <person name="Andres J."/>
            <person name="Pham M."/>
            <person name="Weisz D."/>
            <person name="Mascagni F."/>
            <person name="Usai G."/>
            <person name="Natali L."/>
            <person name="Bassil N."/>
            <person name="Fernandez G.E."/>
            <person name="Lomsadze A."/>
            <person name="Armour M."/>
            <person name="Olukolu B."/>
            <person name="Poorten T."/>
            <person name="Britton C."/>
            <person name="Davik J."/>
            <person name="Ashrafi H."/>
            <person name="Aiden E.L."/>
            <person name="Borodovsky M."/>
            <person name="Worthington M."/>
        </authorList>
    </citation>
    <scope>NUCLEOTIDE SEQUENCE [LARGE SCALE GENOMIC DNA]</scope>
    <source>
        <strain evidence="2">PI 553951</strain>
    </source>
</reference>
<proteinExistence type="predicted"/>
<dbReference type="InterPro" id="IPR052929">
    <property type="entry name" value="RNase_H-like_EbsB-rel"/>
</dbReference>